<protein>
    <recommendedName>
        <fullName evidence="6">Cytochrome P450</fullName>
    </recommendedName>
</protein>
<comment type="similarity">
    <text evidence="1 2">Belongs to the cytochrome P450 family.</text>
</comment>
<keyword evidence="2" id="KW-0503">Monooxygenase</keyword>
<organism evidence="4 5">
    <name type="scientific">Brevibacterium siliguriense</name>
    <dbReference type="NCBI Taxonomy" id="1136497"/>
    <lineage>
        <taxon>Bacteria</taxon>
        <taxon>Bacillati</taxon>
        <taxon>Actinomycetota</taxon>
        <taxon>Actinomycetes</taxon>
        <taxon>Micrococcales</taxon>
        <taxon>Brevibacteriaceae</taxon>
        <taxon>Brevibacterium</taxon>
    </lineage>
</organism>
<keyword evidence="2" id="KW-0560">Oxidoreductase</keyword>
<dbReference type="EMBL" id="LT629766">
    <property type="protein sequence ID" value="SDT16564.1"/>
    <property type="molecule type" value="Genomic_DNA"/>
</dbReference>
<sequence>MTTTAVDPAQAGAGRAIPVLDDDPFSRETLENPLPFQEKLREAGPVAYLSKYNAYAIGRFDNLSEAVSNWQGFMSGRGVGLEKPWHARGLLQMDPPEHDMPREVLQEILSARVLRSMTDQCMERAGTLIDELLAGKDSGDVVDVDAFGDIGSVFPVNFFPDASGIKEEGREKLVEYADYIFNQVGPRNELAAESKCPAAEMTAWANAKCQRENLNEEGFGADIWAAADRGEILHDFAPLLTRSLVTAGVDTTVYGISSLLYGLATSPGQWEALRNNPGLKRVAFDEALRWESPVQQMFRETSEDTDVEGFIIPAESRVMMCFGAANRDPRRWDNPEKFDLSRDPSGHLAFGMGIHQCVGQHAARLQATCLLEQLIPKVAKIEVACEHGVSRHHNNALRGWASIPLRFTLA</sequence>
<dbReference type="PANTHER" id="PTHR46696">
    <property type="entry name" value="P450, PUTATIVE (EUROFUNG)-RELATED"/>
    <property type="match status" value="1"/>
</dbReference>
<dbReference type="PROSITE" id="PS00086">
    <property type="entry name" value="CYTOCHROME_P450"/>
    <property type="match status" value="1"/>
</dbReference>
<dbReference type="Proteomes" id="UP000199597">
    <property type="component" value="Chromosome I"/>
</dbReference>
<evidence type="ECO:0000313" key="4">
    <source>
        <dbReference type="EMBL" id="SDT16564.1"/>
    </source>
</evidence>
<evidence type="ECO:0000256" key="3">
    <source>
        <dbReference type="SAM" id="MobiDB-lite"/>
    </source>
</evidence>
<name>A0A1H1Y573_9MICO</name>
<keyword evidence="2" id="KW-0408">Iron</keyword>
<dbReference type="PRINTS" id="PR00359">
    <property type="entry name" value="BP450"/>
</dbReference>
<evidence type="ECO:0000256" key="1">
    <source>
        <dbReference type="ARBA" id="ARBA00010617"/>
    </source>
</evidence>
<evidence type="ECO:0008006" key="6">
    <source>
        <dbReference type="Google" id="ProtNLM"/>
    </source>
</evidence>
<dbReference type="OrthoDB" id="54272at2"/>
<dbReference type="InterPro" id="IPR036396">
    <property type="entry name" value="Cyt_P450_sf"/>
</dbReference>
<keyword evidence="2" id="KW-0349">Heme</keyword>
<dbReference type="GO" id="GO:0004497">
    <property type="term" value="F:monooxygenase activity"/>
    <property type="evidence" value="ECO:0007669"/>
    <property type="project" value="UniProtKB-KW"/>
</dbReference>
<feature type="region of interest" description="Disordered" evidence="3">
    <location>
        <begin position="1"/>
        <end position="24"/>
    </location>
</feature>
<evidence type="ECO:0000313" key="5">
    <source>
        <dbReference type="Proteomes" id="UP000199597"/>
    </source>
</evidence>
<dbReference type="RefSeq" id="WP_092016807.1">
    <property type="nucleotide sequence ID" value="NZ_LT629766.1"/>
</dbReference>
<keyword evidence="2" id="KW-0479">Metal-binding</keyword>
<dbReference type="InterPro" id="IPR001128">
    <property type="entry name" value="Cyt_P450"/>
</dbReference>
<dbReference type="Gene3D" id="1.10.630.10">
    <property type="entry name" value="Cytochrome P450"/>
    <property type="match status" value="1"/>
</dbReference>
<gene>
    <name evidence="4" type="ORF">SAMN04489752_3555</name>
</gene>
<dbReference type="STRING" id="1136497.SAMN04489752_3555"/>
<dbReference type="InterPro" id="IPR017972">
    <property type="entry name" value="Cyt_P450_CS"/>
</dbReference>
<dbReference type="InterPro" id="IPR002397">
    <property type="entry name" value="Cyt_P450_B"/>
</dbReference>
<dbReference type="Pfam" id="PF00067">
    <property type="entry name" value="p450"/>
    <property type="match status" value="1"/>
</dbReference>
<proteinExistence type="inferred from homology"/>
<reference evidence="5" key="1">
    <citation type="submission" date="2016-10" db="EMBL/GenBank/DDBJ databases">
        <authorList>
            <person name="Varghese N."/>
            <person name="Submissions S."/>
        </authorList>
    </citation>
    <scope>NUCLEOTIDE SEQUENCE [LARGE SCALE GENOMIC DNA]</scope>
    <source>
        <strain evidence="5">DSM 23676</strain>
    </source>
</reference>
<keyword evidence="5" id="KW-1185">Reference proteome</keyword>
<evidence type="ECO:0000256" key="2">
    <source>
        <dbReference type="RuleBase" id="RU000461"/>
    </source>
</evidence>
<dbReference type="SUPFAM" id="SSF48264">
    <property type="entry name" value="Cytochrome P450"/>
    <property type="match status" value="1"/>
</dbReference>
<dbReference type="PANTHER" id="PTHR46696:SF1">
    <property type="entry name" value="CYTOCHROME P450 YJIB-RELATED"/>
    <property type="match status" value="1"/>
</dbReference>
<dbReference type="GO" id="GO:0016705">
    <property type="term" value="F:oxidoreductase activity, acting on paired donors, with incorporation or reduction of molecular oxygen"/>
    <property type="evidence" value="ECO:0007669"/>
    <property type="project" value="InterPro"/>
</dbReference>
<dbReference type="GO" id="GO:0020037">
    <property type="term" value="F:heme binding"/>
    <property type="evidence" value="ECO:0007669"/>
    <property type="project" value="InterPro"/>
</dbReference>
<accession>A0A1H1Y573</accession>
<dbReference type="AlphaFoldDB" id="A0A1H1Y573"/>
<dbReference type="GO" id="GO:0005506">
    <property type="term" value="F:iron ion binding"/>
    <property type="evidence" value="ECO:0007669"/>
    <property type="project" value="InterPro"/>
</dbReference>